<dbReference type="InterPro" id="IPR006597">
    <property type="entry name" value="Sel1-like"/>
</dbReference>
<dbReference type="Gene3D" id="1.25.40.10">
    <property type="entry name" value="Tetratricopeptide repeat domain"/>
    <property type="match status" value="1"/>
</dbReference>
<protein>
    <recommendedName>
        <fullName evidence="4">Sel1 repeat-containing protein</fullName>
    </recommendedName>
</protein>
<dbReference type="RefSeq" id="WP_123522953.1">
    <property type="nucleotide sequence ID" value="NZ_JBHLWF010000026.1"/>
</dbReference>
<feature type="signal peptide" evidence="1">
    <location>
        <begin position="1"/>
        <end position="26"/>
    </location>
</feature>
<dbReference type="SUPFAM" id="SSF81901">
    <property type="entry name" value="HCP-like"/>
    <property type="match status" value="1"/>
</dbReference>
<dbReference type="AlphaFoldDB" id="A0A4R3LCY5"/>
<evidence type="ECO:0000313" key="3">
    <source>
        <dbReference type="Proteomes" id="UP000294599"/>
    </source>
</evidence>
<proteinExistence type="predicted"/>
<comment type="caution">
    <text evidence="2">The sequence shown here is derived from an EMBL/GenBank/DDBJ whole genome shotgun (WGS) entry which is preliminary data.</text>
</comment>
<dbReference type="InterPro" id="IPR011990">
    <property type="entry name" value="TPR-like_helical_dom_sf"/>
</dbReference>
<reference evidence="2 3" key="1">
    <citation type="submission" date="2019-03" db="EMBL/GenBank/DDBJ databases">
        <title>Genomic Encyclopedia of Type Strains, Phase IV (KMG-IV): sequencing the most valuable type-strain genomes for metagenomic binning, comparative biology and taxonomic classification.</title>
        <authorList>
            <person name="Goeker M."/>
        </authorList>
    </citation>
    <scope>NUCLEOTIDE SEQUENCE [LARGE SCALE GENOMIC DNA]</scope>
    <source>
        <strain evidence="2 3">DSM 21944</strain>
    </source>
</reference>
<feature type="chain" id="PRO_5020577899" description="Sel1 repeat-containing protein" evidence="1">
    <location>
        <begin position="27"/>
        <end position="258"/>
    </location>
</feature>
<dbReference type="SMART" id="SM00671">
    <property type="entry name" value="SEL1"/>
    <property type="match status" value="1"/>
</dbReference>
<sequence>MPPRHFLTVLLWSVSLSLIVPTLARAQDSTESSAADQVDEIVLQSSTFLEGHPDMRWRLLGVRALRDGFPAAAFGHFLRAARFADKPSQAMIAEMFWEGNGVGKDRALAYAWMDLAAERGRVQFIAHRERYWEALTAEERDRALVEGRAIYAEYGDRVAKRRQAQAMQRAQRTGVTGSRTGHVGYLKVWNKHAPGADGWMDGSEFHDTRYWNPDQYWDWQDEIWDQMSRRGIIDVLPIQSFIADDETDTGTEHDGTRR</sequence>
<organism evidence="2 3">
    <name type="scientific">Pseudofulvimonas gallinarii</name>
    <dbReference type="NCBI Taxonomy" id="634155"/>
    <lineage>
        <taxon>Bacteria</taxon>
        <taxon>Pseudomonadati</taxon>
        <taxon>Pseudomonadota</taxon>
        <taxon>Gammaproteobacteria</taxon>
        <taxon>Lysobacterales</taxon>
        <taxon>Rhodanobacteraceae</taxon>
        <taxon>Pseudofulvimonas</taxon>
    </lineage>
</organism>
<keyword evidence="3" id="KW-1185">Reference proteome</keyword>
<name>A0A4R3LCY5_9GAMM</name>
<dbReference type="OrthoDB" id="7063913at2"/>
<accession>A0A4R3LCY5</accession>
<dbReference type="Proteomes" id="UP000294599">
    <property type="component" value="Unassembled WGS sequence"/>
</dbReference>
<keyword evidence="1" id="KW-0732">Signal</keyword>
<evidence type="ECO:0000256" key="1">
    <source>
        <dbReference type="SAM" id="SignalP"/>
    </source>
</evidence>
<dbReference type="EMBL" id="SMAF01000011">
    <property type="protein sequence ID" value="TCS97769.1"/>
    <property type="molecule type" value="Genomic_DNA"/>
</dbReference>
<evidence type="ECO:0000313" key="2">
    <source>
        <dbReference type="EMBL" id="TCS97769.1"/>
    </source>
</evidence>
<evidence type="ECO:0008006" key="4">
    <source>
        <dbReference type="Google" id="ProtNLM"/>
    </source>
</evidence>
<gene>
    <name evidence="2" type="ORF">EDC25_11149</name>
</gene>